<evidence type="ECO:0000256" key="11">
    <source>
        <dbReference type="ARBA" id="ARBA00047398"/>
    </source>
</evidence>
<dbReference type="GO" id="GO:0005524">
    <property type="term" value="F:ATP binding"/>
    <property type="evidence" value="ECO:0007669"/>
    <property type="project" value="UniProtKB-UniRule"/>
</dbReference>
<dbReference type="RefSeq" id="WP_014027092.1">
    <property type="nucleotide sequence ID" value="NC_015931.1"/>
</dbReference>
<dbReference type="SMR" id="G0EHR2"/>
<dbReference type="AlphaFoldDB" id="G0EHR2"/>
<evidence type="ECO:0000313" key="14">
    <source>
        <dbReference type="EMBL" id="AEM39415.1"/>
    </source>
</evidence>
<evidence type="ECO:0000313" key="15">
    <source>
        <dbReference type="Proteomes" id="UP000001037"/>
    </source>
</evidence>
<dbReference type="EC" id="6.1.1.16" evidence="12"/>
<keyword evidence="8 12" id="KW-0067">ATP-binding</keyword>
<accession>G0EHR2</accession>
<dbReference type="GO" id="GO:0005737">
    <property type="term" value="C:cytoplasm"/>
    <property type="evidence" value="ECO:0007669"/>
    <property type="project" value="UniProtKB-SubCell"/>
</dbReference>
<reference evidence="14 15" key="1">
    <citation type="journal article" date="2011" name="Stand. Genomic Sci.">
        <title>Complete genome sequence of the hyperthermophilic chemolithoautotroph Pyrolobus fumarii type strain (1A).</title>
        <authorList>
            <person name="Anderson I."/>
            <person name="Goker M."/>
            <person name="Nolan M."/>
            <person name="Lucas S."/>
            <person name="Hammon N."/>
            <person name="Deshpande S."/>
            <person name="Cheng J.F."/>
            <person name="Tapia R."/>
            <person name="Han C."/>
            <person name="Goodwin L."/>
            <person name="Pitluck S."/>
            <person name="Huntemann M."/>
            <person name="Liolios K."/>
            <person name="Ivanova N."/>
            <person name="Pagani I."/>
            <person name="Mavromatis K."/>
            <person name="Ovchinikova G."/>
            <person name="Pati A."/>
            <person name="Chen A."/>
            <person name="Palaniappan K."/>
            <person name="Land M."/>
            <person name="Hauser L."/>
            <person name="Brambilla E.M."/>
            <person name="Huber H."/>
            <person name="Yasawong M."/>
            <person name="Rohde M."/>
            <person name="Spring S."/>
            <person name="Abt B."/>
            <person name="Sikorski J."/>
            <person name="Wirth R."/>
            <person name="Detter J.C."/>
            <person name="Woyke T."/>
            <person name="Bristow J."/>
            <person name="Eisen J.A."/>
            <person name="Markowitz V."/>
            <person name="Hugenholtz P."/>
            <person name="Kyrpides N.C."/>
            <person name="Klenk H.P."/>
            <person name="Lapidus A."/>
        </authorList>
    </citation>
    <scope>NUCLEOTIDE SEQUENCE [LARGE SCALE GENOMIC DNA]</scope>
    <source>
        <strain evidence="15">DSM 11204 / 1A</strain>
    </source>
</reference>
<dbReference type="InterPro" id="IPR009080">
    <property type="entry name" value="tRNAsynth_Ia_anticodon-bd"/>
</dbReference>
<dbReference type="Gene3D" id="1.20.120.1910">
    <property type="entry name" value="Cysteine-tRNA ligase, C-terminal anti-codon recognition domain"/>
    <property type="match status" value="1"/>
</dbReference>
<evidence type="ECO:0000256" key="3">
    <source>
        <dbReference type="ARBA" id="ARBA00022490"/>
    </source>
</evidence>
<evidence type="ECO:0000256" key="7">
    <source>
        <dbReference type="ARBA" id="ARBA00022833"/>
    </source>
</evidence>
<dbReference type="NCBIfam" id="TIGR00435">
    <property type="entry name" value="cysS"/>
    <property type="match status" value="1"/>
</dbReference>
<feature type="binding site" evidence="12">
    <location>
        <position position="213"/>
    </location>
    <ligand>
        <name>Zn(2+)</name>
        <dbReference type="ChEBI" id="CHEBI:29105"/>
    </ligand>
</feature>
<evidence type="ECO:0000256" key="10">
    <source>
        <dbReference type="ARBA" id="ARBA00023146"/>
    </source>
</evidence>
<keyword evidence="5 12" id="KW-0479">Metal-binding</keyword>
<gene>
    <name evidence="12" type="primary">cysS</name>
    <name evidence="14" type="ordered locus">Pyrfu_1558</name>
</gene>
<dbReference type="Pfam" id="PF09190">
    <property type="entry name" value="DALR_2"/>
    <property type="match status" value="1"/>
</dbReference>
<keyword evidence="15" id="KW-1185">Reference proteome</keyword>
<dbReference type="HAMAP" id="MF_00041">
    <property type="entry name" value="Cys_tRNA_synth"/>
    <property type="match status" value="1"/>
</dbReference>
<dbReference type="PRINTS" id="PR00983">
    <property type="entry name" value="TRNASYNTHCYS"/>
</dbReference>
<dbReference type="InterPro" id="IPR024909">
    <property type="entry name" value="Cys-tRNA/MSH_ligase"/>
</dbReference>
<dbReference type="InterPro" id="IPR032678">
    <property type="entry name" value="tRNA-synt_1_cat_dom"/>
</dbReference>
<dbReference type="SMART" id="SM00840">
    <property type="entry name" value="DALR_2"/>
    <property type="match status" value="1"/>
</dbReference>
<name>G0EHR2_PYRF1</name>
<dbReference type="InParanoid" id="G0EHR2"/>
<comment type="catalytic activity">
    <reaction evidence="11 12">
        <text>tRNA(Cys) + L-cysteine + ATP = L-cysteinyl-tRNA(Cys) + AMP + diphosphate</text>
        <dbReference type="Rhea" id="RHEA:17773"/>
        <dbReference type="Rhea" id="RHEA-COMP:9661"/>
        <dbReference type="Rhea" id="RHEA-COMP:9679"/>
        <dbReference type="ChEBI" id="CHEBI:30616"/>
        <dbReference type="ChEBI" id="CHEBI:33019"/>
        <dbReference type="ChEBI" id="CHEBI:35235"/>
        <dbReference type="ChEBI" id="CHEBI:78442"/>
        <dbReference type="ChEBI" id="CHEBI:78517"/>
        <dbReference type="ChEBI" id="CHEBI:456215"/>
        <dbReference type="EC" id="6.1.1.16"/>
    </reaction>
</comment>
<keyword evidence="7 12" id="KW-0862">Zinc</keyword>
<dbReference type="PANTHER" id="PTHR10890:SF3">
    <property type="entry name" value="CYSTEINE--TRNA LIGASE, CYTOPLASMIC"/>
    <property type="match status" value="1"/>
</dbReference>
<dbReference type="GeneID" id="11138745"/>
<keyword evidence="6 12" id="KW-0547">Nucleotide-binding</keyword>
<dbReference type="PANTHER" id="PTHR10890">
    <property type="entry name" value="CYSTEINYL-TRNA SYNTHETASE"/>
    <property type="match status" value="1"/>
</dbReference>
<dbReference type="InterPro" id="IPR015803">
    <property type="entry name" value="Cys-tRNA-ligase"/>
</dbReference>
<evidence type="ECO:0000256" key="4">
    <source>
        <dbReference type="ARBA" id="ARBA00022598"/>
    </source>
</evidence>
<keyword evidence="4 12" id="KW-0436">Ligase</keyword>
<comment type="cofactor">
    <cofactor evidence="12">
        <name>Zn(2+)</name>
        <dbReference type="ChEBI" id="CHEBI:29105"/>
    </cofactor>
    <text evidence="12">Binds 1 zinc ion per subunit.</text>
</comment>
<dbReference type="GO" id="GO:0006423">
    <property type="term" value="P:cysteinyl-tRNA aminoacylation"/>
    <property type="evidence" value="ECO:0007669"/>
    <property type="project" value="UniProtKB-UniRule"/>
</dbReference>
<dbReference type="SUPFAM" id="SSF52374">
    <property type="entry name" value="Nucleotidylyl transferase"/>
    <property type="match status" value="1"/>
</dbReference>
<feature type="binding site" evidence="12">
    <location>
        <position position="238"/>
    </location>
    <ligand>
        <name>Zn(2+)</name>
        <dbReference type="ChEBI" id="CHEBI:29105"/>
    </ligand>
</feature>
<dbReference type="EMBL" id="CP002838">
    <property type="protein sequence ID" value="AEM39415.1"/>
    <property type="molecule type" value="Genomic_DNA"/>
</dbReference>
<dbReference type="Proteomes" id="UP000001037">
    <property type="component" value="Chromosome"/>
</dbReference>
<dbReference type="FunCoup" id="G0EHR2">
    <property type="interactions" value="160"/>
</dbReference>
<protein>
    <recommendedName>
        <fullName evidence="12">Cysteine--tRNA ligase</fullName>
        <ecNumber evidence="12">6.1.1.16</ecNumber>
    </recommendedName>
    <alternativeName>
        <fullName evidence="12">Cysteinyl-tRNA synthetase</fullName>
        <shortName evidence="12">CysRS</shortName>
    </alternativeName>
</protein>
<feature type="domain" description="Cysteinyl-tRNA synthetase class Ia DALR" evidence="13">
    <location>
        <begin position="361"/>
        <end position="419"/>
    </location>
</feature>
<keyword evidence="9 12" id="KW-0648">Protein biosynthesis</keyword>
<dbReference type="GO" id="GO:0008270">
    <property type="term" value="F:zinc ion binding"/>
    <property type="evidence" value="ECO:0007669"/>
    <property type="project" value="UniProtKB-UniRule"/>
</dbReference>
<dbReference type="HOGENOM" id="CLU_013528_0_1_2"/>
<evidence type="ECO:0000259" key="13">
    <source>
        <dbReference type="SMART" id="SM00840"/>
    </source>
</evidence>
<dbReference type="KEGG" id="pfm:Pyrfu_1558"/>
<comment type="similarity">
    <text evidence="2 12">Belongs to the class-I aminoacyl-tRNA synthetase family.</text>
</comment>
<organism evidence="14 15">
    <name type="scientific">Pyrolobus fumarii (strain DSM 11204 / 1A)</name>
    <dbReference type="NCBI Taxonomy" id="694429"/>
    <lineage>
        <taxon>Archaea</taxon>
        <taxon>Thermoproteota</taxon>
        <taxon>Thermoprotei</taxon>
        <taxon>Desulfurococcales</taxon>
        <taxon>Pyrodictiaceae</taxon>
        <taxon>Pyrolobus</taxon>
    </lineage>
</organism>
<sequence>MGFELPRIKVLNTLGRRLEDFEPFKPGLVRMYVCGPTVYDYTHLGHARTYVAFDAIKRYLRLRGYNVIHVQNITDIDDKIINRAREEGVDWREIVERYTRDYMEMLEKLKINVDLHPRVTHHIKEIIEFIQVLIEKGHAYVSPSGSVYFDVTTYPEYGELSGHKSPEAWRQEEEHLREKKHPFDFALWKACKPGEPCWDSPWGKGRPGWHIECSVMSSKYLGDQFEIHGGGQDLIFPHHENERAQSEARFGKRPWVKYWLHTGYLTVRGEKMSKSLGNIIPVKEALSKWGPETLRLWLLSAHYRTPLDFNEESLEQYKRQLKRIRSTIELTGRLLRETEPSYHLDDKEVALVQRVLGYWHEFHKAMSNDFNTAKALAAINKLVSFVNSELSSKPIYTALTLAYRAFREFNEVFAIADDIITGVAPAEVQLVDRLVDLIVEVRAKLRKRKDYELADWIRAELGQLGIRLLDYGEKTVWRKES</sequence>
<feature type="binding site" evidence="12">
    <location>
        <position position="34"/>
    </location>
    <ligand>
        <name>Zn(2+)</name>
        <dbReference type="ChEBI" id="CHEBI:29105"/>
    </ligand>
</feature>
<feature type="short sequence motif" description="'KMSKS' region" evidence="12">
    <location>
        <begin position="271"/>
        <end position="275"/>
    </location>
</feature>
<dbReference type="STRING" id="694429.Pyrfu_1558"/>
<dbReference type="SUPFAM" id="SSF47323">
    <property type="entry name" value="Anticodon-binding domain of a subclass of class I aminoacyl-tRNA synthetases"/>
    <property type="match status" value="1"/>
</dbReference>
<dbReference type="GO" id="GO:0004817">
    <property type="term" value="F:cysteine-tRNA ligase activity"/>
    <property type="evidence" value="ECO:0007669"/>
    <property type="project" value="UniProtKB-UniRule"/>
</dbReference>
<dbReference type="Pfam" id="PF01406">
    <property type="entry name" value="tRNA-synt_1e"/>
    <property type="match status" value="1"/>
</dbReference>
<evidence type="ECO:0000256" key="12">
    <source>
        <dbReference type="HAMAP-Rule" id="MF_00041"/>
    </source>
</evidence>
<evidence type="ECO:0000256" key="5">
    <source>
        <dbReference type="ARBA" id="ARBA00022723"/>
    </source>
</evidence>
<comment type="subcellular location">
    <subcellularLocation>
        <location evidence="1 12">Cytoplasm</location>
    </subcellularLocation>
</comment>
<feature type="binding site" evidence="12">
    <location>
        <position position="242"/>
    </location>
    <ligand>
        <name>Zn(2+)</name>
        <dbReference type="ChEBI" id="CHEBI:29105"/>
    </ligand>
</feature>
<proteinExistence type="inferred from homology"/>
<evidence type="ECO:0000256" key="2">
    <source>
        <dbReference type="ARBA" id="ARBA00005594"/>
    </source>
</evidence>
<dbReference type="eggNOG" id="arCOG00486">
    <property type="taxonomic scope" value="Archaea"/>
</dbReference>
<dbReference type="InterPro" id="IPR014729">
    <property type="entry name" value="Rossmann-like_a/b/a_fold"/>
</dbReference>
<dbReference type="FunFam" id="3.40.50.620:FF:000068">
    <property type="entry name" value="Cysteine--tRNA ligase"/>
    <property type="match status" value="1"/>
</dbReference>
<dbReference type="InterPro" id="IPR015273">
    <property type="entry name" value="Cys-tRNA-synt_Ia_DALR"/>
</dbReference>
<evidence type="ECO:0000256" key="1">
    <source>
        <dbReference type="ARBA" id="ARBA00004496"/>
    </source>
</evidence>
<dbReference type="CDD" id="cd00672">
    <property type="entry name" value="CysRS_core"/>
    <property type="match status" value="1"/>
</dbReference>
<evidence type="ECO:0000256" key="6">
    <source>
        <dbReference type="ARBA" id="ARBA00022741"/>
    </source>
</evidence>
<feature type="short sequence motif" description="'HIGH' region" evidence="12">
    <location>
        <begin position="36"/>
        <end position="46"/>
    </location>
</feature>
<evidence type="ECO:0000256" key="9">
    <source>
        <dbReference type="ARBA" id="ARBA00022917"/>
    </source>
</evidence>
<keyword evidence="10 12" id="KW-0030">Aminoacyl-tRNA synthetase</keyword>
<evidence type="ECO:0000256" key="8">
    <source>
        <dbReference type="ARBA" id="ARBA00022840"/>
    </source>
</evidence>
<feature type="binding site" evidence="12">
    <location>
        <position position="274"/>
    </location>
    <ligand>
        <name>ATP</name>
        <dbReference type="ChEBI" id="CHEBI:30616"/>
    </ligand>
</feature>
<dbReference type="Gene3D" id="3.40.50.620">
    <property type="entry name" value="HUPs"/>
    <property type="match status" value="1"/>
</dbReference>
<keyword evidence="3 12" id="KW-0963">Cytoplasm</keyword>